<evidence type="ECO:0000256" key="5">
    <source>
        <dbReference type="ARBA" id="ARBA00023315"/>
    </source>
</evidence>
<dbReference type="GO" id="GO:0016747">
    <property type="term" value="F:acyltransferase activity, transferring groups other than amino-acyl groups"/>
    <property type="evidence" value="ECO:0007669"/>
    <property type="project" value="InterPro"/>
</dbReference>
<feature type="domain" description="N-acetyltransferase" evidence="7">
    <location>
        <begin position="1"/>
        <end position="163"/>
    </location>
</feature>
<evidence type="ECO:0000256" key="1">
    <source>
        <dbReference type="ARBA" id="ARBA00009342"/>
    </source>
</evidence>
<keyword evidence="5" id="KW-0012">Acyltransferase</keyword>
<dbReference type="Pfam" id="PF13508">
    <property type="entry name" value="Acetyltransf_7"/>
    <property type="match status" value="1"/>
</dbReference>
<keyword evidence="3" id="KW-1277">Toxin-antitoxin system</keyword>
<dbReference type="AlphaFoldDB" id="A0AAE4FDV3"/>
<keyword evidence="4" id="KW-0808">Transferase</keyword>
<keyword evidence="2" id="KW-0678">Repressor</keyword>
<dbReference type="PANTHER" id="PTHR36449:SF1">
    <property type="entry name" value="ACETYLTRANSFERASE"/>
    <property type="match status" value="1"/>
</dbReference>
<dbReference type="PROSITE" id="PS51186">
    <property type="entry name" value="GNAT"/>
    <property type="match status" value="1"/>
</dbReference>
<accession>A0AAE4FDV3</accession>
<comment type="catalytic activity">
    <reaction evidence="6">
        <text>glycyl-tRNA(Gly) + acetyl-CoA = N-acetylglycyl-tRNA(Gly) + CoA + H(+)</text>
        <dbReference type="Rhea" id="RHEA:81867"/>
        <dbReference type="Rhea" id="RHEA-COMP:9683"/>
        <dbReference type="Rhea" id="RHEA-COMP:19766"/>
        <dbReference type="ChEBI" id="CHEBI:15378"/>
        <dbReference type="ChEBI" id="CHEBI:57287"/>
        <dbReference type="ChEBI" id="CHEBI:57288"/>
        <dbReference type="ChEBI" id="CHEBI:78522"/>
        <dbReference type="ChEBI" id="CHEBI:232036"/>
    </reaction>
</comment>
<evidence type="ECO:0000256" key="2">
    <source>
        <dbReference type="ARBA" id="ARBA00022491"/>
    </source>
</evidence>
<comment type="similarity">
    <text evidence="1">Belongs to the acetyltransferase family. GNAT subfamily.</text>
</comment>
<dbReference type="InterPro" id="IPR016181">
    <property type="entry name" value="Acyl_CoA_acyltransferase"/>
</dbReference>
<evidence type="ECO:0000259" key="7">
    <source>
        <dbReference type="PROSITE" id="PS51186"/>
    </source>
</evidence>
<dbReference type="Gene3D" id="3.40.630.30">
    <property type="match status" value="1"/>
</dbReference>
<protein>
    <submittedName>
        <fullName evidence="8">GNAT family N-acetyltransferase</fullName>
    </submittedName>
</protein>
<gene>
    <name evidence="8" type="ORF">OSC06_14490</name>
</gene>
<dbReference type="InterPro" id="IPR000182">
    <property type="entry name" value="GNAT_dom"/>
</dbReference>
<evidence type="ECO:0000313" key="8">
    <source>
        <dbReference type="EMBL" id="MDS0899179.1"/>
    </source>
</evidence>
<organism evidence="8 9">
    <name type="scientific">Morganella morganii</name>
    <name type="common">Proteus morganii</name>
    <dbReference type="NCBI Taxonomy" id="582"/>
    <lineage>
        <taxon>Bacteria</taxon>
        <taxon>Pseudomonadati</taxon>
        <taxon>Pseudomonadota</taxon>
        <taxon>Gammaproteobacteria</taxon>
        <taxon>Enterobacterales</taxon>
        <taxon>Morganellaceae</taxon>
        <taxon>Morganella</taxon>
    </lineage>
</organism>
<sequence>MNLTAPEPLQQHHDFTVFQSGEESLNHWLKTRALQNQQSGASRTFVVCHHNRIMAYYALSTGVITCSQAAGRFRRNMPPEIPVILPGRLAVDESVKGRGIGRGLIKDAALRVLQAAGIVGIRGIVVRALSDNARRFYEHTGFMPSPADPMLLMITLRDLQLATGIYSE</sequence>
<name>A0AAE4FDV3_MORMO</name>
<evidence type="ECO:0000313" key="9">
    <source>
        <dbReference type="Proteomes" id="UP001182247"/>
    </source>
</evidence>
<dbReference type="Proteomes" id="UP001182247">
    <property type="component" value="Unassembled WGS sequence"/>
</dbReference>
<evidence type="ECO:0000256" key="4">
    <source>
        <dbReference type="ARBA" id="ARBA00022679"/>
    </source>
</evidence>
<evidence type="ECO:0000256" key="6">
    <source>
        <dbReference type="ARBA" id="ARBA00049880"/>
    </source>
</evidence>
<comment type="caution">
    <text evidence="8">The sequence shown here is derived from an EMBL/GenBank/DDBJ whole genome shotgun (WGS) entry which is preliminary data.</text>
</comment>
<evidence type="ECO:0000256" key="3">
    <source>
        <dbReference type="ARBA" id="ARBA00022649"/>
    </source>
</evidence>
<dbReference type="RefSeq" id="WP_015422406.1">
    <property type="nucleotide sequence ID" value="NZ_BGLW01000010.1"/>
</dbReference>
<reference evidence="8" key="1">
    <citation type="submission" date="2023-02" db="EMBL/GenBank/DDBJ databases">
        <title>Detection, antimicrobial susceptibility and genomic characterization of NDM-producing species of Morganellaceae, Yersiniaceae, and Enterobacteriaceae other than Klebsiella.</title>
        <authorList>
            <person name="Camargo C.H."/>
            <person name="Sacchi C.T."/>
            <person name="Campos K.R."/>
        </authorList>
    </citation>
    <scope>NUCLEOTIDE SEQUENCE</scope>
    <source>
        <strain evidence="8">1189_21</strain>
    </source>
</reference>
<dbReference type="PANTHER" id="PTHR36449">
    <property type="entry name" value="ACETYLTRANSFERASE-RELATED"/>
    <property type="match status" value="1"/>
</dbReference>
<dbReference type="EMBL" id="JAPKIY010000025">
    <property type="protein sequence ID" value="MDS0899179.1"/>
    <property type="molecule type" value="Genomic_DNA"/>
</dbReference>
<dbReference type="SUPFAM" id="SSF55729">
    <property type="entry name" value="Acyl-CoA N-acyltransferases (Nat)"/>
    <property type="match status" value="1"/>
</dbReference>
<proteinExistence type="inferred from homology"/>